<feature type="compositionally biased region" description="Basic and acidic residues" evidence="1">
    <location>
        <begin position="148"/>
        <end position="161"/>
    </location>
</feature>
<organism evidence="2 3">
    <name type="scientific">Chytriomyces confervae</name>
    <dbReference type="NCBI Taxonomy" id="246404"/>
    <lineage>
        <taxon>Eukaryota</taxon>
        <taxon>Fungi</taxon>
        <taxon>Fungi incertae sedis</taxon>
        <taxon>Chytridiomycota</taxon>
        <taxon>Chytridiomycota incertae sedis</taxon>
        <taxon>Chytridiomycetes</taxon>
        <taxon>Chytridiales</taxon>
        <taxon>Chytriomycetaceae</taxon>
        <taxon>Chytriomyces</taxon>
    </lineage>
</organism>
<name>A0A507FJ27_9FUNG</name>
<gene>
    <name evidence="2" type="ORF">CcCBS67573_g02330</name>
</gene>
<protein>
    <submittedName>
        <fullName evidence="2">Uncharacterized protein</fullName>
    </submittedName>
</protein>
<evidence type="ECO:0000313" key="3">
    <source>
        <dbReference type="Proteomes" id="UP000320333"/>
    </source>
</evidence>
<keyword evidence="3" id="KW-1185">Reference proteome</keyword>
<comment type="caution">
    <text evidence="2">The sequence shown here is derived from an EMBL/GenBank/DDBJ whole genome shotgun (WGS) entry which is preliminary data.</text>
</comment>
<reference evidence="2 3" key="1">
    <citation type="journal article" date="2019" name="Sci. Rep.">
        <title>Comparative genomics of chytrid fungi reveal insights into the obligate biotrophic and pathogenic lifestyle of Synchytrium endobioticum.</title>
        <authorList>
            <person name="van de Vossenberg B.T.L.H."/>
            <person name="Warris S."/>
            <person name="Nguyen H.D.T."/>
            <person name="van Gent-Pelzer M.P.E."/>
            <person name="Joly D.L."/>
            <person name="van de Geest H.C."/>
            <person name="Bonants P.J.M."/>
            <person name="Smith D.S."/>
            <person name="Levesque C.A."/>
            <person name="van der Lee T.A.J."/>
        </authorList>
    </citation>
    <scope>NUCLEOTIDE SEQUENCE [LARGE SCALE GENOMIC DNA]</scope>
    <source>
        <strain evidence="2 3">CBS 675.73</strain>
    </source>
</reference>
<dbReference type="Proteomes" id="UP000320333">
    <property type="component" value="Unassembled WGS sequence"/>
</dbReference>
<dbReference type="AlphaFoldDB" id="A0A507FJ27"/>
<accession>A0A507FJ27</accession>
<feature type="region of interest" description="Disordered" evidence="1">
    <location>
        <begin position="112"/>
        <end position="167"/>
    </location>
</feature>
<dbReference type="OrthoDB" id="1916590at2759"/>
<dbReference type="EMBL" id="QEAP01000048">
    <property type="protein sequence ID" value="TPX76399.1"/>
    <property type="molecule type" value="Genomic_DNA"/>
</dbReference>
<evidence type="ECO:0000313" key="2">
    <source>
        <dbReference type="EMBL" id="TPX76399.1"/>
    </source>
</evidence>
<proteinExistence type="predicted"/>
<sequence length="167" mass="17896">MIPLAKSVKDLWIRANLCDLHVLTSSTCNASTTFATNYLKQQPLLDMRALFAVYAALIPPDNVSSQIAESVRSTFANAKWAQNILPKKGAAPLAEPRIDTMVAKNAHNVTSPVLSPPLGSAKSDSVSIDTGILPSKKMNSKPSLGSVRDGDDDKYGKKNADRTSAGW</sequence>
<evidence type="ECO:0000256" key="1">
    <source>
        <dbReference type="SAM" id="MobiDB-lite"/>
    </source>
</evidence>